<dbReference type="GO" id="GO:0003735">
    <property type="term" value="F:structural constituent of ribosome"/>
    <property type="evidence" value="ECO:0007669"/>
    <property type="project" value="TreeGrafter"/>
</dbReference>
<dbReference type="PANTHER" id="PTHR28271">
    <property type="entry name" value="54S RIBOSOMAL PROTEIN L31, MITOCHONDRIAL"/>
    <property type="match status" value="1"/>
</dbReference>
<dbReference type="Proteomes" id="UP000473826">
    <property type="component" value="Unassembled WGS sequence"/>
</dbReference>
<dbReference type="OrthoDB" id="2332379at2759"/>
<accession>A0A7D8V3J6</accession>
<reference evidence="1 2" key="1">
    <citation type="journal article" date="2019" name="PLoS Genet.">
        <title>Convergent evolution of linked mating-type loci in basidiomycete fungi.</title>
        <authorList>
            <person name="Sun S."/>
            <person name="Coelho M.A."/>
            <person name="Heitman J."/>
            <person name="Nowrousian M."/>
        </authorList>
    </citation>
    <scope>NUCLEOTIDE SEQUENCE [LARGE SCALE GENOMIC DNA]</scope>
    <source>
        <strain evidence="1 2">CBS 4282</strain>
    </source>
</reference>
<name>A0A7D8V3J6_VANHU</name>
<comment type="caution">
    <text evidence="1">The sequence shown here is derived from an EMBL/GenBank/DDBJ whole genome shotgun (WGS) entry which is preliminary data.</text>
</comment>
<proteinExistence type="predicted"/>
<evidence type="ECO:0008006" key="3">
    <source>
        <dbReference type="Google" id="ProtNLM"/>
    </source>
</evidence>
<evidence type="ECO:0000313" key="2">
    <source>
        <dbReference type="Proteomes" id="UP000473826"/>
    </source>
</evidence>
<dbReference type="EMBL" id="QKWK01000003">
    <property type="protein sequence ID" value="TXT12918.1"/>
    <property type="molecule type" value="Genomic_DNA"/>
</dbReference>
<dbReference type="AlphaFoldDB" id="A0A7D8V3J6"/>
<dbReference type="InterPro" id="IPR016340">
    <property type="entry name" value="Ribosomal_mL60"/>
</dbReference>
<protein>
    <recommendedName>
        <fullName evidence="3">54S ribosomal protein L31, mitochondrial</fullName>
    </recommendedName>
</protein>
<gene>
    <name evidence="1" type="ORF">VHUM_01319</name>
</gene>
<sequence>MFGAFRPSSVSMGGLLWKSPFRLSSTRKANLRKRLARVDDVIAAVAASGVQTKSLERALALPKASEMPARDKYTTFDPKGKDWRKSVHKVPKWTKVGAGVLSVANTPQLTLRENPRGF</sequence>
<organism evidence="1 2">
    <name type="scientific">Vanrija humicola</name>
    <name type="common">Yeast</name>
    <name type="synonym">Cryptococcus humicola</name>
    <dbReference type="NCBI Taxonomy" id="5417"/>
    <lineage>
        <taxon>Eukaryota</taxon>
        <taxon>Fungi</taxon>
        <taxon>Dikarya</taxon>
        <taxon>Basidiomycota</taxon>
        <taxon>Agaricomycotina</taxon>
        <taxon>Tremellomycetes</taxon>
        <taxon>Trichosporonales</taxon>
        <taxon>Trichosporonaceae</taxon>
        <taxon>Vanrija</taxon>
    </lineage>
</organism>
<dbReference type="PANTHER" id="PTHR28271:SF1">
    <property type="entry name" value="LARGE RIBOSOMAL SUBUNIT PROTEIN ML60"/>
    <property type="match status" value="1"/>
</dbReference>
<keyword evidence="2" id="KW-1185">Reference proteome</keyword>
<dbReference type="Pfam" id="PF09784">
    <property type="entry name" value="L31"/>
    <property type="match status" value="1"/>
</dbReference>
<evidence type="ECO:0000313" key="1">
    <source>
        <dbReference type="EMBL" id="TXT12918.1"/>
    </source>
</evidence>
<dbReference type="GO" id="GO:0005762">
    <property type="term" value="C:mitochondrial large ribosomal subunit"/>
    <property type="evidence" value="ECO:0007669"/>
    <property type="project" value="TreeGrafter"/>
</dbReference>